<feature type="domain" description="FHA" evidence="3">
    <location>
        <begin position="13"/>
        <end position="69"/>
    </location>
</feature>
<dbReference type="InterPro" id="IPR000253">
    <property type="entry name" value="FHA_dom"/>
</dbReference>
<evidence type="ECO:0000256" key="2">
    <source>
        <dbReference type="SAM" id="MobiDB-lite"/>
    </source>
</evidence>
<accession>A0A7D7W9Q1</accession>
<dbReference type="RefSeq" id="WP_182256195.1">
    <property type="nucleotide sequence ID" value="NZ_CP043732.1"/>
</dbReference>
<protein>
    <submittedName>
        <fullName evidence="4">FHA domain-containing protein</fullName>
    </submittedName>
</protein>
<dbReference type="EMBL" id="CP043732">
    <property type="protein sequence ID" value="QMU97078.1"/>
    <property type="molecule type" value="Genomic_DNA"/>
</dbReference>
<dbReference type="CDD" id="cd00060">
    <property type="entry name" value="FHA"/>
    <property type="match status" value="1"/>
</dbReference>
<sequence length="107" mass="11444">MSTGQVVELDRTVIIGRRPRATRASGDNMPHLVAVESPEQDISRSHLEIRPEGDSVVVIDLHTTNGSTLLRPGADPVRLHPGEQTLVLSGDVVDLGDGVTVLFEGLT</sequence>
<name>A0A7D7W9Q1_9MICO</name>
<organism evidence="4 5">
    <name type="scientific">Microbacterium esteraromaticum</name>
    <dbReference type="NCBI Taxonomy" id="57043"/>
    <lineage>
        <taxon>Bacteria</taxon>
        <taxon>Bacillati</taxon>
        <taxon>Actinomycetota</taxon>
        <taxon>Actinomycetes</taxon>
        <taxon>Micrococcales</taxon>
        <taxon>Microbacteriaceae</taxon>
        <taxon>Microbacterium</taxon>
    </lineage>
</organism>
<feature type="region of interest" description="Disordered" evidence="2">
    <location>
        <begin position="19"/>
        <end position="42"/>
    </location>
</feature>
<dbReference type="Pfam" id="PF00498">
    <property type="entry name" value="FHA"/>
    <property type="match status" value="1"/>
</dbReference>
<dbReference type="Proteomes" id="UP000515708">
    <property type="component" value="Chromosome"/>
</dbReference>
<gene>
    <name evidence="4" type="ORF">FVO59_07450</name>
</gene>
<reference evidence="4 5" key="1">
    <citation type="journal article" date="2020" name="Front. Microbiol.">
        <title>Design of Bacterial Strain-Specific qPCR Assays Using NGS Data and Publicly Available Resources and Its Application to Track Biocontrol Strains.</title>
        <authorList>
            <person name="Hernandez I."/>
            <person name="Sant C."/>
            <person name="Martinez R."/>
            <person name="Fernandez C."/>
        </authorList>
    </citation>
    <scope>NUCLEOTIDE SEQUENCE [LARGE SCALE GENOMIC DNA]</scope>
    <source>
        <strain evidence="4 5">B24</strain>
    </source>
</reference>
<evidence type="ECO:0000313" key="5">
    <source>
        <dbReference type="Proteomes" id="UP000515708"/>
    </source>
</evidence>
<keyword evidence="1" id="KW-0597">Phosphoprotein</keyword>
<evidence type="ECO:0000313" key="4">
    <source>
        <dbReference type="EMBL" id="QMU97078.1"/>
    </source>
</evidence>
<dbReference type="PROSITE" id="PS50006">
    <property type="entry name" value="FHA_DOMAIN"/>
    <property type="match status" value="1"/>
</dbReference>
<proteinExistence type="predicted"/>
<evidence type="ECO:0000256" key="1">
    <source>
        <dbReference type="ARBA" id="ARBA00022553"/>
    </source>
</evidence>
<dbReference type="Gene3D" id="2.60.200.20">
    <property type="match status" value="1"/>
</dbReference>
<dbReference type="InterPro" id="IPR008984">
    <property type="entry name" value="SMAD_FHA_dom_sf"/>
</dbReference>
<dbReference type="SUPFAM" id="SSF49879">
    <property type="entry name" value="SMAD/FHA domain"/>
    <property type="match status" value="1"/>
</dbReference>
<dbReference type="AlphaFoldDB" id="A0A7D7W9Q1"/>
<evidence type="ECO:0000259" key="3">
    <source>
        <dbReference type="PROSITE" id="PS50006"/>
    </source>
</evidence>